<dbReference type="AlphaFoldDB" id="A0A6N2QX42"/>
<evidence type="ECO:0000256" key="1">
    <source>
        <dbReference type="ARBA" id="ARBA00023235"/>
    </source>
</evidence>
<dbReference type="SMART" id="SM00830">
    <property type="entry name" value="CM_2"/>
    <property type="match status" value="1"/>
</dbReference>
<proteinExistence type="predicted"/>
<gene>
    <name evidence="3" type="primary">tyrA</name>
    <name evidence="3" type="ORF">AULFYP135_00068</name>
</gene>
<dbReference type="InterPro" id="IPR051331">
    <property type="entry name" value="Chorismate_mutase-related"/>
</dbReference>
<dbReference type="InterPro" id="IPR002701">
    <property type="entry name" value="CM_II_prokaryot"/>
</dbReference>
<dbReference type="PANTHER" id="PTHR38041">
    <property type="entry name" value="CHORISMATE MUTASE"/>
    <property type="match status" value="1"/>
</dbReference>
<dbReference type="GO" id="GO:0004106">
    <property type="term" value="F:chorismate mutase activity"/>
    <property type="evidence" value="ECO:0007669"/>
    <property type="project" value="InterPro"/>
</dbReference>
<dbReference type="GO" id="GO:0009697">
    <property type="term" value="P:salicylic acid biosynthetic process"/>
    <property type="evidence" value="ECO:0007669"/>
    <property type="project" value="TreeGrafter"/>
</dbReference>
<dbReference type="GO" id="GO:0046417">
    <property type="term" value="P:chorismate metabolic process"/>
    <property type="evidence" value="ECO:0007669"/>
    <property type="project" value="InterPro"/>
</dbReference>
<dbReference type="Gene3D" id="1.20.59.10">
    <property type="entry name" value="Chorismate mutase"/>
    <property type="match status" value="1"/>
</dbReference>
<keyword evidence="1" id="KW-0413">Isomerase</keyword>
<organism evidence="3">
    <name type="scientific">uncultured Anaerotruncus sp</name>
    <dbReference type="NCBI Taxonomy" id="905011"/>
    <lineage>
        <taxon>Bacteria</taxon>
        <taxon>Bacillati</taxon>
        <taxon>Bacillota</taxon>
        <taxon>Clostridia</taxon>
        <taxon>Eubacteriales</taxon>
        <taxon>Oscillospiraceae</taxon>
        <taxon>Anaerotruncus</taxon>
        <taxon>environmental samples</taxon>
    </lineage>
</organism>
<dbReference type="PANTHER" id="PTHR38041:SF1">
    <property type="entry name" value="CHORISMATE MUTASE"/>
    <property type="match status" value="1"/>
</dbReference>
<feature type="domain" description="Chorismate mutase" evidence="2">
    <location>
        <begin position="1"/>
        <end position="86"/>
    </location>
</feature>
<dbReference type="EMBL" id="CACRSL010000003">
    <property type="protein sequence ID" value="VYS73144.1"/>
    <property type="molecule type" value="Genomic_DNA"/>
</dbReference>
<dbReference type="SUPFAM" id="SSF48600">
    <property type="entry name" value="Chorismate mutase II"/>
    <property type="match status" value="1"/>
</dbReference>
<dbReference type="PROSITE" id="PS51168">
    <property type="entry name" value="CHORISMATE_MUT_2"/>
    <property type="match status" value="1"/>
</dbReference>
<reference evidence="3" key="1">
    <citation type="submission" date="2019-11" db="EMBL/GenBank/DDBJ databases">
        <authorList>
            <person name="Feng L."/>
        </authorList>
    </citation>
    <scope>NUCLEOTIDE SEQUENCE</scope>
    <source>
        <strain evidence="3">AundefinedLFYP135</strain>
    </source>
</reference>
<evidence type="ECO:0000313" key="3">
    <source>
        <dbReference type="EMBL" id="VYS73144.1"/>
    </source>
</evidence>
<protein>
    <submittedName>
        <fullName evidence="3">T-protein</fullName>
    </submittedName>
</protein>
<sequence length="94" mass="10952">MDLNELRLQIDDIDSQILALFLRRMEVVEQVVDYKQKNNLPVFHPEREAAILEKMASRAPAHLKEGTRELYATLMKVSKDRQYQLLGMEPPKEG</sequence>
<dbReference type="InterPro" id="IPR036263">
    <property type="entry name" value="Chorismate_II_sf"/>
</dbReference>
<accession>A0A6N2QX42</accession>
<evidence type="ECO:0000259" key="2">
    <source>
        <dbReference type="PROSITE" id="PS51168"/>
    </source>
</evidence>
<name>A0A6N2QX42_9FIRM</name>
<dbReference type="Pfam" id="PF01817">
    <property type="entry name" value="CM_2"/>
    <property type="match status" value="1"/>
</dbReference>
<dbReference type="InterPro" id="IPR036979">
    <property type="entry name" value="CM_dom_sf"/>
</dbReference>